<organism evidence="1 4">
    <name type="scientific">Aphanomyces astaci</name>
    <name type="common">Crayfish plague agent</name>
    <dbReference type="NCBI Taxonomy" id="112090"/>
    <lineage>
        <taxon>Eukaryota</taxon>
        <taxon>Sar</taxon>
        <taxon>Stramenopiles</taxon>
        <taxon>Oomycota</taxon>
        <taxon>Saprolegniomycetes</taxon>
        <taxon>Saprolegniales</taxon>
        <taxon>Verrucalvaceae</taxon>
        <taxon>Aphanomyces</taxon>
    </lineage>
</organism>
<proteinExistence type="predicted"/>
<name>A0A397EJV9_APHAT</name>
<comment type="caution">
    <text evidence="1">The sequence shown here is derived from an EMBL/GenBank/DDBJ whole genome shotgun (WGS) entry which is preliminary data.</text>
</comment>
<protein>
    <submittedName>
        <fullName evidence="1">Uncharacterized protein</fullName>
    </submittedName>
</protein>
<evidence type="ECO:0000313" key="2">
    <source>
        <dbReference type="EMBL" id="RHZ11492.1"/>
    </source>
</evidence>
<accession>A0A397EJV9</accession>
<evidence type="ECO:0000313" key="5">
    <source>
        <dbReference type="Proteomes" id="UP000275652"/>
    </source>
</evidence>
<reference evidence="3 5" key="1">
    <citation type="journal article" date="2018" name="J. Invertebr. Pathol.">
        <title>New genotyping method for the causative agent of crayfish plague (Aphanomyces astaci) based on whole genome data.</title>
        <authorList>
            <person name="Minardi D."/>
            <person name="Studholme D.J."/>
            <person name="van der Giezen M."/>
            <person name="Pretto T."/>
            <person name="Oidtmann B."/>
        </authorList>
    </citation>
    <scope>NUCLEOTIDE SEQUENCE [LARGE SCALE GENOMIC DNA]</scope>
    <source>
        <strain evidence="3 5">KB13</strain>
    </source>
</reference>
<dbReference type="Proteomes" id="UP000286510">
    <property type="component" value="Unassembled WGS sequence"/>
</dbReference>
<dbReference type="Proteomes" id="UP000275652">
    <property type="component" value="Unassembled WGS sequence"/>
</dbReference>
<evidence type="ECO:0000313" key="6">
    <source>
        <dbReference type="Proteomes" id="UP000286510"/>
    </source>
</evidence>
<dbReference type="Proteomes" id="UP000266196">
    <property type="component" value="Unassembled WGS sequence"/>
</dbReference>
<gene>
    <name evidence="2" type="ORF">DYB26_009244</name>
    <name evidence="3" type="ORF">DYB28_003256</name>
    <name evidence="1" type="ORF">DYB31_009524</name>
</gene>
<dbReference type="EMBL" id="QUTF01014820">
    <property type="protein sequence ID" value="RHZ11492.1"/>
    <property type="molecule type" value="Genomic_DNA"/>
</dbReference>
<evidence type="ECO:0000313" key="1">
    <source>
        <dbReference type="EMBL" id="RHY95676.1"/>
    </source>
</evidence>
<dbReference type="EMBL" id="QUTE01016799">
    <property type="protein sequence ID" value="RHY95676.1"/>
    <property type="molecule type" value="Genomic_DNA"/>
</dbReference>
<evidence type="ECO:0000313" key="3">
    <source>
        <dbReference type="EMBL" id="RLO13715.1"/>
    </source>
</evidence>
<dbReference type="EMBL" id="QUTI01003449">
    <property type="protein sequence ID" value="RLO13715.1"/>
    <property type="molecule type" value="Genomic_DNA"/>
</dbReference>
<sequence>MEESFDDLALKRSTRNRRTEVGASRTLKLSAGHEGKADAGMKVILEQQDLVLSKEEHEVYGGRVLEANSMKGYEKHYRGLRRLQRFGNTPFSKDVINCIAFISKRKLVGYIPSPESMCNPLELINIRKYLLSTKDIHGWILWTMMLFHIRLFLRADEGIDFQCEQFWRH</sequence>
<evidence type="ECO:0000313" key="4">
    <source>
        <dbReference type="Proteomes" id="UP000266196"/>
    </source>
</evidence>
<reference evidence="4 6" key="2">
    <citation type="submission" date="2018-08" db="EMBL/GenBank/DDBJ databases">
        <title>Aphanomyces genome sequencing and annotation.</title>
        <authorList>
            <person name="Minardi D."/>
            <person name="Oidtmann B."/>
            <person name="Van Der Giezen M."/>
            <person name="Studholme D.J."/>
        </authorList>
    </citation>
    <scope>NUCLEOTIDE SEQUENCE [LARGE SCALE GENOMIC DNA]</scope>
    <source>
        <strain evidence="1 4">197901</strain>
        <strain evidence="2 6">FDL457</strain>
    </source>
</reference>
<dbReference type="AlphaFoldDB" id="A0A397EJV9"/>